<gene>
    <name evidence="2" type="ORF">IMCC3317_02000</name>
</gene>
<organism evidence="2 3">
    <name type="scientific">Kordia antarctica</name>
    <dbReference type="NCBI Taxonomy" id="1218801"/>
    <lineage>
        <taxon>Bacteria</taxon>
        <taxon>Pseudomonadati</taxon>
        <taxon>Bacteroidota</taxon>
        <taxon>Flavobacteriia</taxon>
        <taxon>Flavobacteriales</taxon>
        <taxon>Flavobacteriaceae</taxon>
        <taxon>Kordia</taxon>
    </lineage>
</organism>
<reference evidence="2 3" key="1">
    <citation type="journal article" date="2013" name="Int. J. Syst. Evol. Microbiol.">
        <title>Kordia antarctica sp. nov., isolated from Antarctic seawater.</title>
        <authorList>
            <person name="Baek K."/>
            <person name="Choi A."/>
            <person name="Kang I."/>
            <person name="Lee K."/>
            <person name="Cho J.C."/>
        </authorList>
    </citation>
    <scope>NUCLEOTIDE SEQUENCE [LARGE SCALE GENOMIC DNA]</scope>
    <source>
        <strain evidence="2 3">IMCC3317</strain>
    </source>
</reference>
<dbReference type="AlphaFoldDB" id="A0A7L4ZDW7"/>
<keyword evidence="3" id="KW-1185">Reference proteome</keyword>
<evidence type="ECO:0000256" key="1">
    <source>
        <dbReference type="SAM" id="MobiDB-lite"/>
    </source>
</evidence>
<dbReference type="RefSeq" id="WP_160127644.1">
    <property type="nucleotide sequence ID" value="NZ_CP019288.1"/>
</dbReference>
<feature type="region of interest" description="Disordered" evidence="1">
    <location>
        <begin position="115"/>
        <end position="155"/>
    </location>
</feature>
<dbReference type="OrthoDB" id="1444023at2"/>
<proteinExistence type="predicted"/>
<evidence type="ECO:0000313" key="2">
    <source>
        <dbReference type="EMBL" id="QHI34855.1"/>
    </source>
</evidence>
<name>A0A7L4ZDW7_9FLAO</name>
<sequence>MIVVLNETIKEIIMKKTYVSSILLFFILCTCVAETNEYSYLKIILNNQETISYPPGTSFIAQDVQGNTVLSPDDLEQLKIYNIVQPITLFVFVSWNDEPDVHELKSGKLVLGKTNRSYKKSSPKKDKTPPKDHFSRPTDGDYARSIKNEKSNKKKNHKVYITKERYFSYDEKTGYNASLEFSNGVVFYYRDGKATAWQDGNVLDIKGKYLVKTADGLFKISYRPKTKEMWWVFEKDK</sequence>
<protein>
    <submittedName>
        <fullName evidence="2">Uncharacterized protein</fullName>
    </submittedName>
</protein>
<dbReference type="KEGG" id="kan:IMCC3317_02000"/>
<accession>A0A7L4ZDW7</accession>
<feature type="compositionally biased region" description="Basic and acidic residues" evidence="1">
    <location>
        <begin position="123"/>
        <end position="151"/>
    </location>
</feature>
<evidence type="ECO:0000313" key="3">
    <source>
        <dbReference type="Proteomes" id="UP000464657"/>
    </source>
</evidence>
<dbReference type="EMBL" id="CP019288">
    <property type="protein sequence ID" value="QHI34855.1"/>
    <property type="molecule type" value="Genomic_DNA"/>
</dbReference>
<dbReference type="Proteomes" id="UP000464657">
    <property type="component" value="Chromosome"/>
</dbReference>